<keyword evidence="2" id="KW-1185">Reference proteome</keyword>
<organism evidence="1 2">
    <name type="scientific">Fusarium decemcellulare</name>
    <dbReference type="NCBI Taxonomy" id="57161"/>
    <lineage>
        <taxon>Eukaryota</taxon>
        <taxon>Fungi</taxon>
        <taxon>Dikarya</taxon>
        <taxon>Ascomycota</taxon>
        <taxon>Pezizomycotina</taxon>
        <taxon>Sordariomycetes</taxon>
        <taxon>Hypocreomycetidae</taxon>
        <taxon>Hypocreales</taxon>
        <taxon>Nectriaceae</taxon>
        <taxon>Fusarium</taxon>
        <taxon>Fusarium decemcellulare species complex</taxon>
    </lineage>
</organism>
<sequence length="1684" mass="185229">MSPSAVCDASTNDRRRLAHLNGHDQDEKREQTMDVPIMTNHSTFSSSRGLADLQTEQKNLKTANIDSMSSLELCRVINEEDATVARAVQKCLPAIAAAIDVIVPRLLDGGRVIYTGAGTSGRLGILDASEIPPTFSAPAGQFVGLIAGGDYAIRNAVEGAEDSESMGAADLAALSPPINEDDTLIGIASSGRTPYVLGGLKYARSIGAATVGLACVHPSSLGVICDVLIECVTGPEVVTGSTRLKAGTATKMILNMISTGSQIQIGKTFGNLVSIPLFMHRARRVIRMIVPSPSALDIEREDVLDAVLEESSSSLGMVVLNVLGLNCGTSIDGVDVAHCRISSVESSNDVLRLCRPSQEGAATSMAEVCDLNFALGREFSRAIEESGVDMAEVDMIASHGQTLWHQPLGDNRSTLQMAEPAVIARETGRTVVSGFRVAELAAGRQGAPLAGFFEAALLSDQEVTRISQNIGGIGNATVLPASSTTKPRNSEMTYFAFDTGPGNVFIDAAMRILTDGKQHYDRDGVLGAKGEAEIDMAVVDDYLANEPYFQQKPPKTTGRELFSDGIAKSLVDRLKAAGKSPETIIATVTRITTESIARSYEQFVLPELGKDGNIDEIYICGGGAYNPNILKHLQQRFPKSRVLKLDDAPVKIDPSAKEAVLFALLGFLGVCGRTVPIAPGSESTDPAILGVITPGDNYRDVIKGIVEDPGFTGRGVLGRILIILFLILLDDVFQFTDTADEVEELLIAARLKEAFKVSHSLLESACSARQCRVMMEAHAAAALALYLGYREDVATLPLGKLRRIGGELGRLKGQFCGQNGTKNGLSHYIPGPVLQKFWKSHSVAAVLGHYGISQSPAIVTESFLRAFSLLVYINRVNFLDDLVEPNLRDTAFPLEDYPPSWSDTPVYHGLFDEIAESQWIFFPVIFDQHKLYNQVLGPRHILPIRSTGLIKQGDIVRVHKIEVSSPYTASGQAQTQPVPTVLGQQPVLCQITRVLKTYNEHGKSQYERERKTFNNLQSRRCDHIVGCYGSYRQRRHDGTLTYNLILEYVEGGNLEGFYRTMNPPQCLPDTAKLWRGFGGVLEGFHHLNHSVQDLDTQTIHQDIKPDNILVAIESAFQAYDVRLIIADFGYSHTKVVRTPQDQWGIDSHGGQTYGAPECSHHAPYTRAGRNHITPKADIWSVGCVMSEAAVWMKFGQQGRDDYRQRRIAETSKLREFDQAGHCECFHDGAQVLRAVRDTHDFIRAIDTVDTVTLQVLDMIEESMLVAQKDRQDAQTLREQLIKILQTAGHLDEQEKIFAVELSEKRLETSIPCRIRDDTQQRSSAQRPHSERRPPALPPFPPTLVRDNQWTGTNSGPMLSRPENSNSLTTNGARLSGSGVPTRSFSVASHSKHHSTPPRLESWQLPQPSPTLTFDEAREWYENAKKPGSGVDPRVEAVILRLKNNVQGRDHIFFIDNSITMGDHFRQVKDSFKILAYLAKQFDPDGVELYFSSQASKKHHGDTTKLLGKLDEQQWDQMSFEDRIGTFIDMVIIPRLKSLRQRLGFSKPRPLTIFVMTDGRWGVGREGAAGVELPIKRLIDEILKRRLSRTQVALQFLRFGDDEDGKRYLAYLDRYGTPFKCDCVDTKSIDGNIFDMFIGSINAEIDGVGEEEPAEMSPPVPAPTSPPQRLNNRPAPFWNPPYGAI</sequence>
<gene>
    <name evidence="1" type="ORF">NM208_g5637</name>
</gene>
<accession>A0ACC1SG90</accession>
<proteinExistence type="predicted"/>
<name>A0ACC1SG90_9HYPO</name>
<evidence type="ECO:0000313" key="2">
    <source>
        <dbReference type="Proteomes" id="UP001148629"/>
    </source>
</evidence>
<comment type="caution">
    <text evidence="1">The sequence shown here is derived from an EMBL/GenBank/DDBJ whole genome shotgun (WGS) entry which is preliminary data.</text>
</comment>
<protein>
    <submittedName>
        <fullName evidence="1">Uncharacterized protein</fullName>
    </submittedName>
</protein>
<dbReference type="EMBL" id="JANRMS010000480">
    <property type="protein sequence ID" value="KAJ3539080.1"/>
    <property type="molecule type" value="Genomic_DNA"/>
</dbReference>
<reference evidence="1" key="1">
    <citation type="submission" date="2022-08" db="EMBL/GenBank/DDBJ databases">
        <title>Genome Sequence of Fusarium decemcellulare.</title>
        <authorList>
            <person name="Buettner E."/>
        </authorList>
    </citation>
    <scope>NUCLEOTIDE SEQUENCE</scope>
    <source>
        <strain evidence="1">Babe19</strain>
    </source>
</reference>
<dbReference type="Proteomes" id="UP001148629">
    <property type="component" value="Unassembled WGS sequence"/>
</dbReference>
<evidence type="ECO:0000313" key="1">
    <source>
        <dbReference type="EMBL" id="KAJ3539080.1"/>
    </source>
</evidence>